<dbReference type="EMBL" id="KE721056">
    <property type="protein sequence ID" value="ERF72667.1"/>
    <property type="molecule type" value="Genomic_DNA"/>
</dbReference>
<dbReference type="SUPFAM" id="SSF52540">
    <property type="entry name" value="P-loop containing nucleoside triphosphate hydrolases"/>
    <property type="match status" value="2"/>
</dbReference>
<feature type="coiled-coil region" evidence="4">
    <location>
        <begin position="199"/>
        <end position="246"/>
    </location>
</feature>
<dbReference type="Pfam" id="PF00004">
    <property type="entry name" value="AAA"/>
    <property type="match status" value="1"/>
</dbReference>
<comment type="similarity">
    <text evidence="1">Belongs to the CbxX/CfxQ family.</text>
</comment>
<dbReference type="InterPro" id="IPR041627">
    <property type="entry name" value="AAA_lid_6"/>
</dbReference>
<dbReference type="InterPro" id="IPR050773">
    <property type="entry name" value="CbxX/CfxQ_RuBisCO_ESX"/>
</dbReference>
<dbReference type="PRINTS" id="PR00819">
    <property type="entry name" value="CBXCFQXSUPER"/>
</dbReference>
<dbReference type="InterPro" id="IPR027417">
    <property type="entry name" value="P-loop_NTPase"/>
</dbReference>
<dbReference type="GO" id="GO:0005524">
    <property type="term" value="F:ATP binding"/>
    <property type="evidence" value="ECO:0007669"/>
    <property type="project" value="UniProtKB-KW"/>
</dbReference>
<dbReference type="AlphaFoldDB" id="U1G5R8"/>
<evidence type="ECO:0000259" key="6">
    <source>
        <dbReference type="Pfam" id="PF00004"/>
    </source>
</evidence>
<dbReference type="Proteomes" id="UP000019373">
    <property type="component" value="Unassembled WGS sequence"/>
</dbReference>
<evidence type="ECO:0000256" key="3">
    <source>
        <dbReference type="ARBA" id="ARBA00022840"/>
    </source>
</evidence>
<keyword evidence="9" id="KW-1185">Reference proteome</keyword>
<dbReference type="OMA" id="MANQARF"/>
<dbReference type="PANTHER" id="PTHR43392:SF2">
    <property type="entry name" value="AAA-TYPE ATPASE FAMILY PROTEIN _ ANKYRIN REPEAT FAMILY PROTEIN"/>
    <property type="match status" value="1"/>
</dbReference>
<dbReference type="GeneID" id="19244086"/>
<reference evidence="9" key="1">
    <citation type="journal article" date="2014" name="BMC Genomics">
        <title>Genome characteristics reveal the impact of lichenization on lichen-forming fungus Endocarpon pusillum Hedwig (Verrucariales, Ascomycota).</title>
        <authorList>
            <person name="Wang Y.-Y."/>
            <person name="Liu B."/>
            <person name="Zhang X.-Y."/>
            <person name="Zhou Q.-M."/>
            <person name="Zhang T."/>
            <person name="Li H."/>
            <person name="Yu Y.-F."/>
            <person name="Zhang X.-L."/>
            <person name="Hao X.-Y."/>
            <person name="Wang M."/>
            <person name="Wang L."/>
            <person name="Wei J.-C."/>
        </authorList>
    </citation>
    <scope>NUCLEOTIDE SEQUENCE [LARGE SCALE GENOMIC DNA]</scope>
    <source>
        <strain evidence="9">Z07020 / HMAS-L-300199</strain>
    </source>
</reference>
<dbReference type="FunFam" id="1.10.8.60:FF:000160">
    <property type="entry name" value="WGS project CABT00000000 data, contig 2.55"/>
    <property type="match status" value="1"/>
</dbReference>
<dbReference type="Gene3D" id="1.10.8.60">
    <property type="match status" value="1"/>
</dbReference>
<feature type="domain" description="ATPase AAA-type core" evidence="6">
    <location>
        <begin position="391"/>
        <end position="489"/>
    </location>
</feature>
<feature type="compositionally biased region" description="Basic and acidic residues" evidence="5">
    <location>
        <begin position="269"/>
        <end position="294"/>
    </location>
</feature>
<organism evidence="8 9">
    <name type="scientific">Endocarpon pusillum (strain Z07020 / HMAS-L-300199)</name>
    <name type="common">Lichen-forming fungus</name>
    <dbReference type="NCBI Taxonomy" id="1263415"/>
    <lineage>
        <taxon>Eukaryota</taxon>
        <taxon>Fungi</taxon>
        <taxon>Dikarya</taxon>
        <taxon>Ascomycota</taxon>
        <taxon>Pezizomycotina</taxon>
        <taxon>Eurotiomycetes</taxon>
        <taxon>Chaetothyriomycetidae</taxon>
        <taxon>Verrucariales</taxon>
        <taxon>Verrucariaceae</taxon>
        <taxon>Endocarpon</taxon>
    </lineage>
</organism>
<dbReference type="OrthoDB" id="2423195at2759"/>
<feature type="domain" description="CbbX AAA lid" evidence="7">
    <location>
        <begin position="552"/>
        <end position="603"/>
    </location>
</feature>
<dbReference type="Gene3D" id="3.40.50.300">
    <property type="entry name" value="P-loop containing nucleotide triphosphate hydrolases"/>
    <property type="match status" value="2"/>
</dbReference>
<sequence length="833" mass="93484">MSPLQHCLLYEEDYIQGKSALISMANQARFLARVEVILEDLFILAKQGSDEIETLQVHLLEAAGVKGLLEFVAQIVPKKIMNLLGSEDPINVYDLIALESDDSCKVDQSCGVYLVAGRNPAQGKPVVYNGMCNSLDGGLIRRSKCGRHTCTSCCHQLYNHSKILCGTVLTQKCSNGHNQSWQCHTGAPPVCSKCERDRKEALNRAQRTHQERLKREEKLQRHLKEVAKLDEEMEQINQSMKDARLDSEQMAILAQKRMDLAAPKQRANRTQDPRQEEPLGVYNDDHPNPGDLRLRKAAQPSPGPAISNQGQHSKLREHIETAVGHNKSPSQREWQRQKDQENAHNPATDKIMEMIGLEHVKAQVLKIKAKVETTIRLGTDLSKERLGLVLLGKTTFARYYARVLTTMKVLVGAGFIETTGSHLAHGVVTEVKNHLVQLEKLEGGVYFIDEAYQLAEGHNHGGKTVLDYLLANIENLTGKIVFIFAGYRKEIEKFFEHNPGLESRIPYPLRFEDYTDHEFLTMLQFQMKQYYKSGIDIEDGINGLYVRIATGRLGRGRSRDGFGNARALENMFARIRERQSDRLTRQRREGLTPDDYHITKEDLIGPDPLQAILTSDAWTQLQQLTGLKSVKDSVSFMIDLIKTNYERELNEKELVELYAKILADIRMLSNGEVVVKNPSDFIGNVIGQSESNTKAILATTVGKVLIIDEAYMLYPGSSSGGESSTDIFKIAVIDTIVAEVQSVPGEDRCLILIDYEPQMVDMFQNVNPGLTRRFQLSDDFRFEDSSDSELLEILQLKLKRQGLGATQQALSTAIDVLSRLRNGLNLAMVVGGA</sequence>
<dbReference type="InterPro" id="IPR000641">
    <property type="entry name" value="CbxX/CfxQ"/>
</dbReference>
<keyword evidence="4" id="KW-0175">Coiled coil</keyword>
<keyword evidence="2" id="KW-0547">Nucleotide-binding</keyword>
<name>U1G5R8_ENDPU</name>
<accession>U1G5R8</accession>
<evidence type="ECO:0000256" key="5">
    <source>
        <dbReference type="SAM" id="MobiDB-lite"/>
    </source>
</evidence>
<keyword evidence="3" id="KW-0067">ATP-binding</keyword>
<dbReference type="eggNOG" id="KOG0730">
    <property type="taxonomic scope" value="Eukaryota"/>
</dbReference>
<gene>
    <name evidence="8" type="ORF">EPUS_09257</name>
</gene>
<evidence type="ECO:0000313" key="8">
    <source>
        <dbReference type="EMBL" id="ERF72667.1"/>
    </source>
</evidence>
<evidence type="ECO:0000256" key="1">
    <source>
        <dbReference type="ARBA" id="ARBA00010378"/>
    </source>
</evidence>
<evidence type="ECO:0000256" key="2">
    <source>
        <dbReference type="ARBA" id="ARBA00022741"/>
    </source>
</evidence>
<proteinExistence type="inferred from homology"/>
<dbReference type="RefSeq" id="XP_007801683.1">
    <property type="nucleotide sequence ID" value="XM_007803492.1"/>
</dbReference>
<dbReference type="InterPro" id="IPR003959">
    <property type="entry name" value="ATPase_AAA_core"/>
</dbReference>
<evidence type="ECO:0000256" key="4">
    <source>
        <dbReference type="SAM" id="Coils"/>
    </source>
</evidence>
<feature type="region of interest" description="Disordered" evidence="5">
    <location>
        <begin position="259"/>
        <end position="344"/>
    </location>
</feature>
<dbReference type="Pfam" id="PF17866">
    <property type="entry name" value="AAA_lid_6"/>
    <property type="match status" value="1"/>
</dbReference>
<feature type="compositionally biased region" description="Basic and acidic residues" evidence="5">
    <location>
        <begin position="333"/>
        <end position="342"/>
    </location>
</feature>
<dbReference type="PANTHER" id="PTHR43392">
    <property type="entry name" value="AAA-TYPE ATPASE FAMILY PROTEIN / ANKYRIN REPEAT FAMILY PROTEIN"/>
    <property type="match status" value="1"/>
</dbReference>
<protein>
    <submittedName>
        <fullName evidence="8">Uncharacterized protein</fullName>
    </submittedName>
</protein>
<evidence type="ECO:0000313" key="9">
    <source>
        <dbReference type="Proteomes" id="UP000019373"/>
    </source>
</evidence>
<evidence type="ECO:0000259" key="7">
    <source>
        <dbReference type="Pfam" id="PF17866"/>
    </source>
</evidence>
<dbReference type="GO" id="GO:0016887">
    <property type="term" value="F:ATP hydrolysis activity"/>
    <property type="evidence" value="ECO:0007669"/>
    <property type="project" value="InterPro"/>
</dbReference>
<dbReference type="HOGENOM" id="CLU_340660_0_0_1"/>